<organism evidence="10 11">
    <name type="scientific">Stanieria cyanosphaera (strain ATCC 29371 / PCC 7437)</name>
    <dbReference type="NCBI Taxonomy" id="111780"/>
    <lineage>
        <taxon>Bacteria</taxon>
        <taxon>Bacillati</taxon>
        <taxon>Cyanobacteriota</taxon>
        <taxon>Cyanophyceae</taxon>
        <taxon>Pleurocapsales</taxon>
        <taxon>Dermocarpellaceae</taxon>
        <taxon>Stanieria</taxon>
    </lineage>
</organism>
<dbReference type="InterPro" id="IPR015856">
    <property type="entry name" value="ABC_transpr_CbiO/EcfA_su"/>
</dbReference>
<dbReference type="PROSITE" id="PS50893">
    <property type="entry name" value="ABC_TRANSPORTER_2"/>
    <property type="match status" value="1"/>
</dbReference>
<keyword evidence="6" id="KW-1278">Translocase</keyword>
<keyword evidence="11" id="KW-1185">Reference proteome</keyword>
<evidence type="ECO:0000256" key="5">
    <source>
        <dbReference type="ARBA" id="ARBA00022885"/>
    </source>
</evidence>
<evidence type="ECO:0000256" key="4">
    <source>
        <dbReference type="ARBA" id="ARBA00022840"/>
    </source>
</evidence>
<feature type="domain" description="ABC transporter" evidence="9">
    <location>
        <begin position="2"/>
        <end position="236"/>
    </location>
</feature>
<dbReference type="SMART" id="SM00382">
    <property type="entry name" value="AAA"/>
    <property type="match status" value="1"/>
</dbReference>
<evidence type="ECO:0000256" key="6">
    <source>
        <dbReference type="ARBA" id="ARBA00022967"/>
    </source>
</evidence>
<dbReference type="PROSITE" id="PS00211">
    <property type="entry name" value="ABC_TRANSPORTER_1"/>
    <property type="match status" value="1"/>
</dbReference>
<dbReference type="GO" id="GO:0016020">
    <property type="term" value="C:membrane"/>
    <property type="evidence" value="ECO:0007669"/>
    <property type="project" value="InterPro"/>
</dbReference>
<dbReference type="EC" id="3.6.3.28" evidence="10"/>
<dbReference type="InterPro" id="IPR050086">
    <property type="entry name" value="MetN_ABC_transporter-like"/>
</dbReference>
<evidence type="ECO:0000313" key="11">
    <source>
        <dbReference type="Proteomes" id="UP000010473"/>
    </source>
</evidence>
<reference evidence="11" key="1">
    <citation type="journal article" date="2013" name="Proc. Natl. Acad. Sci. U.S.A.">
        <title>Improving the coverage of the cyanobacterial phylum using diversity-driven genome sequencing.</title>
        <authorList>
            <person name="Shih P.M."/>
            <person name="Wu D."/>
            <person name="Latifi A."/>
            <person name="Axen S.D."/>
            <person name="Fewer D.P."/>
            <person name="Talla E."/>
            <person name="Calteau A."/>
            <person name="Cai F."/>
            <person name="Tandeau de Marsac N."/>
            <person name="Rippka R."/>
            <person name="Herdman M."/>
            <person name="Sivonen K."/>
            <person name="Coursin T."/>
            <person name="Laurent T."/>
            <person name="Goodwin L."/>
            <person name="Nolan M."/>
            <person name="Davenport K.W."/>
            <person name="Han C.S."/>
            <person name="Rubin E.M."/>
            <person name="Eisen J.A."/>
            <person name="Woyke T."/>
            <person name="Gugger M."/>
            <person name="Kerfeld C.A."/>
        </authorList>
    </citation>
    <scope>NUCLEOTIDE SEQUENCE [LARGE SCALE GENOMIC DNA]</scope>
    <source>
        <strain evidence="11">ATCC 29371 / PCC 7437</strain>
    </source>
</reference>
<dbReference type="OrthoDB" id="422644at2"/>
<proteinExistence type="predicted"/>
<keyword evidence="5" id="KW-0918">Phosphonate transport</keyword>
<evidence type="ECO:0000259" key="9">
    <source>
        <dbReference type="PROSITE" id="PS50893"/>
    </source>
</evidence>
<dbReference type="RefSeq" id="WP_015191309.1">
    <property type="nucleotide sequence ID" value="NC_019748.1"/>
</dbReference>
<evidence type="ECO:0000256" key="3">
    <source>
        <dbReference type="ARBA" id="ARBA00022741"/>
    </source>
</evidence>
<dbReference type="InterPro" id="IPR017871">
    <property type="entry name" value="ABC_transporter-like_CS"/>
</dbReference>
<keyword evidence="10" id="KW-0378">Hydrolase</keyword>
<evidence type="ECO:0000256" key="2">
    <source>
        <dbReference type="ARBA" id="ARBA00022475"/>
    </source>
</evidence>
<keyword evidence="4" id="KW-0067">ATP-binding</keyword>
<sequence>MLRLNGVSLQATVGSAQLLDNISVQINNGDRIAIIGPSGAGKSSLFRLINRLTSPSEGSIYFEQQSITEIPVLQLRQRIALVPQESKLLGMTVQDAIAYPLVLQKLSTSEISSRVTTWRSALKIPDQWLERNELQLSGGQKQLVAIARALVMQPNLLLLDEPTSALDFGTANHLLEILEQISSAGHTTIMIISHQLELIKSFANRILYLESGKLTEDVVANAVNWQKLQEKLLIAETQSTQEWS</sequence>
<dbReference type="GO" id="GO:0005524">
    <property type="term" value="F:ATP binding"/>
    <property type="evidence" value="ECO:0007669"/>
    <property type="project" value="UniProtKB-KW"/>
</dbReference>
<gene>
    <name evidence="10" type="ordered locus">Sta7437_0007</name>
</gene>
<dbReference type="KEGG" id="scs:Sta7437_0007"/>
<dbReference type="AlphaFoldDB" id="K9XNM3"/>
<evidence type="ECO:0000256" key="7">
    <source>
        <dbReference type="ARBA" id="ARBA00022970"/>
    </source>
</evidence>
<dbReference type="STRING" id="111780.Sta7437_0007"/>
<dbReference type="Pfam" id="PF00005">
    <property type="entry name" value="ABC_tran"/>
    <property type="match status" value="1"/>
</dbReference>
<keyword evidence="1" id="KW-0813">Transport</keyword>
<dbReference type="InterPro" id="IPR003593">
    <property type="entry name" value="AAA+_ATPase"/>
</dbReference>
<keyword evidence="3" id="KW-0547">Nucleotide-binding</keyword>
<dbReference type="GO" id="GO:0015716">
    <property type="term" value="P:organic phosphonate transport"/>
    <property type="evidence" value="ECO:0007669"/>
    <property type="project" value="UniProtKB-KW"/>
</dbReference>
<dbReference type="InterPro" id="IPR027417">
    <property type="entry name" value="P-loop_NTPase"/>
</dbReference>
<dbReference type="PANTHER" id="PTHR43166:SF30">
    <property type="entry name" value="METHIONINE IMPORT ATP-BINDING PROTEIN METN"/>
    <property type="match status" value="1"/>
</dbReference>
<evidence type="ECO:0000256" key="8">
    <source>
        <dbReference type="ARBA" id="ARBA00023136"/>
    </source>
</evidence>
<dbReference type="eggNOG" id="COG1135">
    <property type="taxonomic scope" value="Bacteria"/>
</dbReference>
<dbReference type="SUPFAM" id="SSF52540">
    <property type="entry name" value="P-loop containing nucleoside triphosphate hydrolases"/>
    <property type="match status" value="1"/>
</dbReference>
<dbReference type="Gene3D" id="3.40.50.300">
    <property type="entry name" value="P-loop containing nucleotide triphosphate hydrolases"/>
    <property type="match status" value="1"/>
</dbReference>
<dbReference type="HOGENOM" id="CLU_000604_1_22_3"/>
<protein>
    <submittedName>
        <fullName evidence="10">Phosphonate-transporting ATPase</fullName>
        <ecNumber evidence="10">3.6.3.28</ecNumber>
    </submittedName>
</protein>
<evidence type="ECO:0000256" key="1">
    <source>
        <dbReference type="ARBA" id="ARBA00022448"/>
    </source>
</evidence>
<accession>K9XNM3</accession>
<dbReference type="EMBL" id="CP003653">
    <property type="protein sequence ID" value="AFZ33636.1"/>
    <property type="molecule type" value="Genomic_DNA"/>
</dbReference>
<evidence type="ECO:0000313" key="10">
    <source>
        <dbReference type="EMBL" id="AFZ33636.1"/>
    </source>
</evidence>
<keyword evidence="2" id="KW-1003">Cell membrane</keyword>
<dbReference type="CDD" id="cd03225">
    <property type="entry name" value="ABC_cobalt_CbiO_domain1"/>
    <property type="match status" value="1"/>
</dbReference>
<name>K9XNM3_STAC7</name>
<dbReference type="GO" id="GO:0006865">
    <property type="term" value="P:amino acid transport"/>
    <property type="evidence" value="ECO:0007669"/>
    <property type="project" value="UniProtKB-KW"/>
</dbReference>
<dbReference type="PATRIC" id="fig|111780.3.peg.7"/>
<keyword evidence="8" id="KW-0472">Membrane</keyword>
<dbReference type="GO" id="GO:0016887">
    <property type="term" value="F:ATP hydrolysis activity"/>
    <property type="evidence" value="ECO:0007669"/>
    <property type="project" value="InterPro"/>
</dbReference>
<dbReference type="PANTHER" id="PTHR43166">
    <property type="entry name" value="AMINO ACID IMPORT ATP-BINDING PROTEIN"/>
    <property type="match status" value="1"/>
</dbReference>
<dbReference type="InterPro" id="IPR003439">
    <property type="entry name" value="ABC_transporter-like_ATP-bd"/>
</dbReference>
<dbReference type="GO" id="GO:0022857">
    <property type="term" value="F:transmembrane transporter activity"/>
    <property type="evidence" value="ECO:0007669"/>
    <property type="project" value="UniProtKB-ARBA"/>
</dbReference>
<keyword evidence="7" id="KW-0029">Amino-acid transport</keyword>
<dbReference type="Proteomes" id="UP000010473">
    <property type="component" value="Chromosome"/>
</dbReference>